<reference evidence="1" key="1">
    <citation type="submission" date="2020-06" db="EMBL/GenBank/DDBJ databases">
        <authorList>
            <consortium name="Plant Systems Biology data submission"/>
        </authorList>
    </citation>
    <scope>NUCLEOTIDE SEQUENCE</scope>
    <source>
        <strain evidence="1">D6</strain>
    </source>
</reference>
<accession>A0A9N8H3L6</accession>
<evidence type="ECO:0000313" key="1">
    <source>
        <dbReference type="EMBL" id="CAB9499556.1"/>
    </source>
</evidence>
<protein>
    <submittedName>
        <fullName evidence="1">Uncharacterized protein</fullName>
    </submittedName>
</protein>
<comment type="caution">
    <text evidence="1">The sequence shown here is derived from an EMBL/GenBank/DDBJ whole genome shotgun (WGS) entry which is preliminary data.</text>
</comment>
<keyword evidence="2" id="KW-1185">Reference proteome</keyword>
<gene>
    <name evidence="1" type="ORF">SEMRO_64_G036090.1</name>
</gene>
<organism evidence="1 2">
    <name type="scientific">Seminavis robusta</name>
    <dbReference type="NCBI Taxonomy" id="568900"/>
    <lineage>
        <taxon>Eukaryota</taxon>
        <taxon>Sar</taxon>
        <taxon>Stramenopiles</taxon>
        <taxon>Ochrophyta</taxon>
        <taxon>Bacillariophyta</taxon>
        <taxon>Bacillariophyceae</taxon>
        <taxon>Bacillariophycidae</taxon>
        <taxon>Naviculales</taxon>
        <taxon>Naviculaceae</taxon>
        <taxon>Seminavis</taxon>
    </lineage>
</organism>
<dbReference type="EMBL" id="CAICTM010000063">
    <property type="protein sequence ID" value="CAB9499556.1"/>
    <property type="molecule type" value="Genomic_DNA"/>
</dbReference>
<dbReference type="Proteomes" id="UP001153069">
    <property type="component" value="Unassembled WGS sequence"/>
</dbReference>
<feature type="non-terminal residue" evidence="1">
    <location>
        <position position="1"/>
    </location>
</feature>
<proteinExistence type="predicted"/>
<dbReference type="AlphaFoldDB" id="A0A9N8H3L6"/>
<evidence type="ECO:0000313" key="2">
    <source>
        <dbReference type="Proteomes" id="UP001153069"/>
    </source>
</evidence>
<sequence length="305" mass="33395">ESLKILERLVEDTENQELIFIRAVASHFLACHYCESKKIPHAHAHSKANVQLCSSATAEDKGRSLKFGGKVVSASDVFGGLKKASDNIRKGSGDILACCDQDLCLILQKLVALGSNPLDIHMSLSEMQPGTAQEWLDLAHKLSSKVADGSKLFKMPPTLNSKALAAVKSFPESDKTYLVFGKGTIHSVSQIFQDPGLPDEVAQDIDAKFQDKLVYRVFEVDMIRVKWGETHNVFRSVQVVLCSAEDSYEKNLLSTFVAACLEPEGKTYLDTPAPADGSRPKKVLFATSPCAKHPQIRTFMANDGL</sequence>
<name>A0A9N8H3L6_9STRA</name>